<sequence length="87" mass="10046">MMLKVEIELIVKLVGFLYTTSWVARDQRKKDMDPSSQGTGMTEDSARNFVKSFSYQLFKLNCVINILIAKKEKQGLIFFFICDLSIN</sequence>
<proteinExistence type="predicted"/>
<accession>A0AAU7YJV8</accession>
<organism evidence="1">
    <name type="scientific">Wolbachia endosymbiont of Polyergus mexicanus</name>
    <dbReference type="NCBI Taxonomy" id="3171167"/>
    <lineage>
        <taxon>Bacteria</taxon>
        <taxon>Pseudomonadati</taxon>
        <taxon>Pseudomonadota</taxon>
        <taxon>Alphaproteobacteria</taxon>
        <taxon>Rickettsiales</taxon>
        <taxon>Anaplasmataceae</taxon>
        <taxon>Wolbachieae</taxon>
        <taxon>Wolbachia</taxon>
    </lineage>
</organism>
<dbReference type="AlphaFoldDB" id="A0AAU7YJV8"/>
<name>A0AAU7YJV8_9RICK</name>
<evidence type="ECO:0000313" key="1">
    <source>
        <dbReference type="EMBL" id="XCA33187.1"/>
    </source>
</evidence>
<dbReference type="EMBL" id="CP158586">
    <property type="protein sequence ID" value="XCA33187.1"/>
    <property type="molecule type" value="Genomic_DNA"/>
</dbReference>
<reference evidence="1" key="1">
    <citation type="submission" date="2024-06" db="EMBL/GenBank/DDBJ databases">
        <title>Genome assembly of the Polyergus mexicanus.</title>
        <authorList>
            <person name="Cash E."/>
            <person name="Tustsui N.D."/>
            <person name="Ward P."/>
            <person name="Nguyen O."/>
            <person name="Sahasrabudhe R."/>
            <person name="Fairbairn C.W."/>
            <person name="Seligmann W.E."/>
            <person name="Sacco S."/>
            <person name="Beraut E."/>
            <person name="Miller C."/>
            <person name="Toffelmier E."/>
            <person name="Shaffer H.B."/>
        </authorList>
    </citation>
    <scope>NUCLEOTIDE SEQUENCE</scope>
    <source>
        <strain evidence="1">NDT 795.1</strain>
    </source>
</reference>
<gene>
    <name evidence="1" type="ORF">ABS808_05380</name>
</gene>
<protein>
    <submittedName>
        <fullName evidence="1">Uncharacterized protein</fullName>
    </submittedName>
</protein>